<reference evidence="9 10" key="1">
    <citation type="journal article" date="2011" name="Proc. Natl. Acad. Sci. U.S.A.">
        <title>Comparative genomics of xylose-fermenting fungi for enhanced biofuel production.</title>
        <authorList>
            <person name="Wohlbach D.J."/>
            <person name="Kuo A."/>
            <person name="Sato T.K."/>
            <person name="Potts K.M."/>
            <person name="Salamov A.A."/>
            <person name="LaButti K.M."/>
            <person name="Sun H."/>
            <person name="Clum A."/>
            <person name="Pangilinan J.L."/>
            <person name="Lindquist E.A."/>
            <person name="Lucas S."/>
            <person name="Lapidus A."/>
            <person name="Jin M."/>
            <person name="Gunawan C."/>
            <person name="Balan V."/>
            <person name="Dale B.E."/>
            <person name="Jeffries T.W."/>
            <person name="Zinkel R."/>
            <person name="Barry K.W."/>
            <person name="Grigoriev I.V."/>
            <person name="Gasch A.P."/>
        </authorList>
    </citation>
    <scope>NUCLEOTIDE SEQUENCE [LARGE SCALE GENOMIC DNA]</scope>
    <source>
        <strain evidence="10">ATCC 10573 / BCRC 21748 / CBS 615 / JCM 9827 / NBRC 10315 / NRRL Y-1498 / VKM Y-70</strain>
    </source>
</reference>
<dbReference type="Proteomes" id="UP000000707">
    <property type="component" value="Unassembled WGS sequence"/>
</dbReference>
<evidence type="ECO:0000259" key="8">
    <source>
        <dbReference type="Pfam" id="PF01248"/>
    </source>
</evidence>
<dbReference type="FunFam" id="3.30.1330.30:FF:000003">
    <property type="entry name" value="60S ribosomal protein L7a"/>
    <property type="match status" value="1"/>
</dbReference>
<keyword evidence="3 6" id="KW-0689">Ribosomal protein</keyword>
<dbReference type="PROSITE" id="PS01082">
    <property type="entry name" value="RIBOSOMAL_L7AE"/>
    <property type="match status" value="1"/>
</dbReference>
<dbReference type="Pfam" id="PF01248">
    <property type="entry name" value="Ribosomal_L7Ae"/>
    <property type="match status" value="1"/>
</dbReference>
<dbReference type="SUPFAM" id="SSF55315">
    <property type="entry name" value="L30e-like"/>
    <property type="match status" value="1"/>
</dbReference>
<sequence length="269" mass="29169">MAPKGKKVAPAPLANKSAKVSSSPKNPLVEASPKNFGIGQAIQPKRNLSRFVKWPEYVRLQRQKKILSLRLKVPPAIAQFSNTLDKNTAAQTFKLFNKYQPETKAEKKERLTKEAAAIAEGKSANDASPKPLNVKYGLNHVVSLVENKKAKLVLIANDVDPIELVIFLPALCRKMGVPYAVVKGKARLGTLVHKKTSSVAALTEVSAADEAELAKLVSTINNNFLEKYEENRKHWGGGILGAKAEAKRIKKAKNSDVPVPAPAPAVASE</sequence>
<dbReference type="GO" id="GO:0042254">
    <property type="term" value="P:ribosome biogenesis"/>
    <property type="evidence" value="ECO:0007669"/>
    <property type="project" value="InterPro"/>
</dbReference>
<keyword evidence="4 6" id="KW-0687">Ribonucleoprotein</keyword>
<evidence type="ECO:0000256" key="6">
    <source>
        <dbReference type="RuleBase" id="RU367042"/>
    </source>
</evidence>
<protein>
    <recommendedName>
        <fullName evidence="6">60S ribosomal protein L8</fullName>
    </recommendedName>
</protein>
<dbReference type="InterPro" id="IPR018492">
    <property type="entry name" value="Ribosomal_eL8/Nhp2"/>
</dbReference>
<dbReference type="STRING" id="590646.G3BAQ3"/>
<dbReference type="PRINTS" id="PR00882">
    <property type="entry name" value="RIBOSOMALL7A"/>
</dbReference>
<dbReference type="InterPro" id="IPR001921">
    <property type="entry name" value="Ribosomal_eL8_euk"/>
</dbReference>
<dbReference type="InterPro" id="IPR004037">
    <property type="entry name" value="Ribosomal_eL8-like_CS"/>
</dbReference>
<dbReference type="PRINTS" id="PR00881">
    <property type="entry name" value="L7ARS6FAMILY"/>
</dbReference>
<dbReference type="InterPro" id="IPR050257">
    <property type="entry name" value="eL8/uL1-like"/>
</dbReference>
<comment type="subunit">
    <text evidence="5">Component of the large ribosomal subunit. Mature ribosomes consist of a small (40S) and a large (60S) subunit. The 40S subunit contains about 32 different proteins and 1 molecule of RNA (18S). The 60S subunit contains 45 different proteins and 3 molecules of RNA (25S, 5.8S and 5S).</text>
</comment>
<evidence type="ECO:0000256" key="3">
    <source>
        <dbReference type="ARBA" id="ARBA00022980"/>
    </source>
</evidence>
<comment type="similarity">
    <text evidence="2 6">Belongs to the eukaryotic ribosomal protein eL8 family.</text>
</comment>
<dbReference type="AlphaFoldDB" id="G3BAQ3"/>
<dbReference type="OrthoDB" id="29563at2759"/>
<dbReference type="HOGENOM" id="CLU_055193_0_1_1"/>
<evidence type="ECO:0000256" key="2">
    <source>
        <dbReference type="ARBA" id="ARBA00007337"/>
    </source>
</evidence>
<dbReference type="eggNOG" id="KOG3166">
    <property type="taxonomic scope" value="Eukaryota"/>
</dbReference>
<name>G3BAQ3_CANTC</name>
<dbReference type="PANTHER" id="PTHR23105">
    <property type="entry name" value="RIBOSOMAL PROTEIN L7AE FAMILY MEMBER"/>
    <property type="match status" value="1"/>
</dbReference>
<organism evidence="10">
    <name type="scientific">Candida tenuis (strain ATCC 10573 / BCRC 21748 / CBS 615 / JCM 9827 / NBRC 10315 / NRRL Y-1498 / VKM Y-70)</name>
    <name type="common">Yeast</name>
    <name type="synonym">Yamadazyma tenuis</name>
    <dbReference type="NCBI Taxonomy" id="590646"/>
    <lineage>
        <taxon>Eukaryota</taxon>
        <taxon>Fungi</taxon>
        <taxon>Dikarya</taxon>
        <taxon>Ascomycota</taxon>
        <taxon>Saccharomycotina</taxon>
        <taxon>Pichiomycetes</taxon>
        <taxon>Debaryomycetaceae</taxon>
        <taxon>Yamadazyma</taxon>
    </lineage>
</organism>
<dbReference type="GO" id="GO:0022625">
    <property type="term" value="C:cytosolic large ribosomal subunit"/>
    <property type="evidence" value="ECO:0007669"/>
    <property type="project" value="UniProtKB-UniRule"/>
</dbReference>
<evidence type="ECO:0000313" key="9">
    <source>
        <dbReference type="EMBL" id="EGV62079.1"/>
    </source>
</evidence>
<dbReference type="GeneID" id="18250834"/>
<dbReference type="GO" id="GO:0003723">
    <property type="term" value="F:RNA binding"/>
    <property type="evidence" value="ECO:0007669"/>
    <property type="project" value="UniProtKB-UniRule"/>
</dbReference>
<dbReference type="KEGG" id="cten:18250834"/>
<dbReference type="EMBL" id="GL996527">
    <property type="protein sequence ID" value="EGV62079.1"/>
    <property type="molecule type" value="Genomic_DNA"/>
</dbReference>
<dbReference type="InterPro" id="IPR029064">
    <property type="entry name" value="Ribosomal_eL30-like_sf"/>
</dbReference>
<proteinExistence type="inferred from homology"/>
<comment type="function">
    <text evidence="1">Component of the ribosome, a large ribonucleoprotein complex responsible for the synthesis of proteins in the cell. The small ribosomal subunit (SSU) binds messenger RNAs (mRNAs) and translates the encoded message by selecting cognate aminoacyl-transfer RNA (tRNA) molecules. The large subunit (LSU) contains the ribosomal catalytic site termed the peptidyl transferase center (PTC), which catalyzes the formation of peptide bonds, thereby polymerizing the amino acids delivered by tRNAs into a polypeptide chain. The nascent polypeptides leave the ribosome through a tunnel in the LSU and interact with protein factors that function in enzymatic processing, targeting, and the membrane insertion of nascent chains at the exit of the ribosomal tunnel.</text>
</comment>
<evidence type="ECO:0000256" key="7">
    <source>
        <dbReference type="SAM" id="MobiDB-lite"/>
    </source>
</evidence>
<dbReference type="Gene3D" id="3.30.1330.30">
    <property type="match status" value="1"/>
</dbReference>
<accession>G3BAQ3</accession>
<evidence type="ECO:0000256" key="4">
    <source>
        <dbReference type="ARBA" id="ARBA00023274"/>
    </source>
</evidence>
<feature type="region of interest" description="Disordered" evidence="7">
    <location>
        <begin position="1"/>
        <end position="35"/>
    </location>
</feature>
<keyword evidence="10" id="KW-1185">Reference proteome</keyword>
<feature type="domain" description="Ribosomal protein eL8/eL30/eS12/Gadd45" evidence="8">
    <location>
        <begin position="124"/>
        <end position="209"/>
    </location>
</feature>
<evidence type="ECO:0000256" key="5">
    <source>
        <dbReference type="ARBA" id="ARBA00063735"/>
    </source>
</evidence>
<evidence type="ECO:0000313" key="10">
    <source>
        <dbReference type="Proteomes" id="UP000000707"/>
    </source>
</evidence>
<evidence type="ECO:0000256" key="1">
    <source>
        <dbReference type="ARBA" id="ARBA00004021"/>
    </source>
</evidence>
<dbReference type="InterPro" id="IPR004038">
    <property type="entry name" value="Ribosomal_eL8/eL30/eS12/Gad45"/>
</dbReference>
<gene>
    <name evidence="9" type="ORF">CANTEDRAFT_99163</name>
</gene>